<evidence type="ECO:0000256" key="6">
    <source>
        <dbReference type="ARBA" id="ARBA00022692"/>
    </source>
</evidence>
<comment type="caution">
    <text evidence="13">The sequence shown here is derived from an EMBL/GenBank/DDBJ whole genome shotgun (WGS) entry which is preliminary data.</text>
</comment>
<dbReference type="InterPro" id="IPR011864">
    <property type="entry name" value="Phosphate_PstC"/>
</dbReference>
<dbReference type="InterPro" id="IPR000515">
    <property type="entry name" value="MetI-like"/>
</dbReference>
<proteinExistence type="inferred from homology"/>
<dbReference type="GO" id="GO:0005886">
    <property type="term" value="C:plasma membrane"/>
    <property type="evidence" value="ECO:0007669"/>
    <property type="project" value="UniProtKB-SubCell"/>
</dbReference>
<organism evidence="13 14">
    <name type="scientific">Acidisoma cellulosilyticum</name>
    <dbReference type="NCBI Taxonomy" id="2802395"/>
    <lineage>
        <taxon>Bacteria</taxon>
        <taxon>Pseudomonadati</taxon>
        <taxon>Pseudomonadota</taxon>
        <taxon>Alphaproteobacteria</taxon>
        <taxon>Acetobacterales</taxon>
        <taxon>Acidocellaceae</taxon>
        <taxon>Acidisoma</taxon>
    </lineage>
</organism>
<comment type="similarity">
    <text evidence="2 10">Belongs to the binding-protein-dependent transport system permease family. CysTW subfamily.</text>
</comment>
<keyword evidence="7 9" id="KW-1133">Transmembrane helix</keyword>
<evidence type="ECO:0000259" key="12">
    <source>
        <dbReference type="PROSITE" id="PS50928"/>
    </source>
</evidence>
<protein>
    <recommendedName>
        <fullName evidence="10">Phosphate transport system permease protein</fullName>
    </recommendedName>
</protein>
<name>A0A964E3F8_9PROT</name>
<keyword evidence="10" id="KW-0997">Cell inner membrane</keyword>
<keyword evidence="3 9" id="KW-0813">Transport</keyword>
<dbReference type="AlphaFoldDB" id="A0A964E3F8"/>
<evidence type="ECO:0000256" key="5">
    <source>
        <dbReference type="ARBA" id="ARBA00022592"/>
    </source>
</evidence>
<comment type="subcellular location">
    <subcellularLocation>
        <location evidence="10">Cell inner membrane</location>
        <topology evidence="10">Multi-pass membrane protein</topology>
    </subcellularLocation>
    <subcellularLocation>
        <location evidence="1 9">Cell membrane</location>
        <topology evidence="1 9">Multi-pass membrane protein</topology>
    </subcellularLocation>
</comment>
<dbReference type="CDD" id="cd06261">
    <property type="entry name" value="TM_PBP2"/>
    <property type="match status" value="1"/>
</dbReference>
<dbReference type="Proteomes" id="UP000721844">
    <property type="component" value="Unassembled WGS sequence"/>
</dbReference>
<gene>
    <name evidence="13" type="primary">pstC</name>
    <name evidence="13" type="ORF">ACELLULO517_09145</name>
</gene>
<feature type="transmembrane region" description="Helical" evidence="9">
    <location>
        <begin position="28"/>
        <end position="52"/>
    </location>
</feature>
<dbReference type="Pfam" id="PF00528">
    <property type="entry name" value="BPD_transp_1"/>
    <property type="match status" value="1"/>
</dbReference>
<sequence>MDSAPTGLARSVAKGKGRKGSISPFRMTLIGLAGVIPVVIGAVLLFLVVYAWPAIRFNGIDFLLTKTWDLGNLYADPVPRHGVLAPIGATYGCLVFVAGTLASSFLALLVAVPISLGIAVFLAEGVKRVLRTPFAIVVELLAVVPSVVYGLWGIIVLVPIAAHIIAPVLAAVFPFIPFLAQAGGSGFGLLSSSLVLALMVIPVITITVFEALNRIPKEAKEAAYALGTTKFEMVFFTMLPMIRPAIIGAIILGLGRALGETMAVLMVSGGALNYMPTTLMSPISTMASFILSQLDSAEQDQSGLAVQSLAEIAIVLFVITVIVNIVARLMVRKGAGVSR</sequence>
<evidence type="ECO:0000256" key="1">
    <source>
        <dbReference type="ARBA" id="ARBA00004651"/>
    </source>
</evidence>
<evidence type="ECO:0000313" key="14">
    <source>
        <dbReference type="Proteomes" id="UP000721844"/>
    </source>
</evidence>
<feature type="transmembrane region" description="Helical" evidence="9">
    <location>
        <begin position="89"/>
        <end position="122"/>
    </location>
</feature>
<dbReference type="NCBIfam" id="TIGR02138">
    <property type="entry name" value="phosphate_pstC"/>
    <property type="match status" value="1"/>
</dbReference>
<evidence type="ECO:0000256" key="2">
    <source>
        <dbReference type="ARBA" id="ARBA00007069"/>
    </source>
</evidence>
<feature type="region of interest" description="Disordered" evidence="11">
    <location>
        <begin position="1"/>
        <end position="20"/>
    </location>
</feature>
<keyword evidence="8 9" id="KW-0472">Membrane</keyword>
<comment type="function">
    <text evidence="10">Part of the binding-protein-dependent transport system for phosphate; probably responsible for the translocation of the substrate across the membrane.</text>
</comment>
<evidence type="ECO:0000256" key="7">
    <source>
        <dbReference type="ARBA" id="ARBA00022989"/>
    </source>
</evidence>
<keyword evidence="4" id="KW-1003">Cell membrane</keyword>
<dbReference type="GO" id="GO:0005315">
    <property type="term" value="F:phosphate transmembrane transporter activity"/>
    <property type="evidence" value="ECO:0007669"/>
    <property type="project" value="InterPro"/>
</dbReference>
<dbReference type="InterPro" id="IPR051124">
    <property type="entry name" value="Phosphate_Transport_Permease"/>
</dbReference>
<dbReference type="EMBL" id="JAESVA010000003">
    <property type="protein sequence ID" value="MCB8880396.1"/>
    <property type="molecule type" value="Genomic_DNA"/>
</dbReference>
<feature type="transmembrane region" description="Helical" evidence="9">
    <location>
        <begin position="134"/>
        <end position="154"/>
    </location>
</feature>
<keyword evidence="6 9" id="KW-0812">Transmembrane</keyword>
<feature type="transmembrane region" description="Helical" evidence="9">
    <location>
        <begin position="160"/>
        <end position="180"/>
    </location>
</feature>
<dbReference type="PANTHER" id="PTHR30425:SF1">
    <property type="entry name" value="PHOSPHATE TRANSPORT SYSTEM PERMEASE PROTEIN PSTC"/>
    <property type="match status" value="1"/>
</dbReference>
<dbReference type="PRINTS" id="PR00173">
    <property type="entry name" value="EDTRNSPORT"/>
</dbReference>
<evidence type="ECO:0000256" key="3">
    <source>
        <dbReference type="ARBA" id="ARBA00022448"/>
    </source>
</evidence>
<evidence type="ECO:0000256" key="11">
    <source>
        <dbReference type="SAM" id="MobiDB-lite"/>
    </source>
</evidence>
<keyword evidence="5 10" id="KW-0592">Phosphate transport</keyword>
<dbReference type="Gene3D" id="1.10.3720.10">
    <property type="entry name" value="MetI-like"/>
    <property type="match status" value="1"/>
</dbReference>
<dbReference type="InterPro" id="IPR035906">
    <property type="entry name" value="MetI-like_sf"/>
</dbReference>
<evidence type="ECO:0000256" key="8">
    <source>
        <dbReference type="ARBA" id="ARBA00023136"/>
    </source>
</evidence>
<dbReference type="PANTHER" id="PTHR30425">
    <property type="entry name" value="PHOSPHATE TRANSPORT SYSTEM PERMEASE PROTEIN PST"/>
    <property type="match status" value="1"/>
</dbReference>
<dbReference type="RefSeq" id="WP_227307043.1">
    <property type="nucleotide sequence ID" value="NZ_JAESVA010000003.1"/>
</dbReference>
<accession>A0A964E3F8</accession>
<feature type="transmembrane region" description="Helical" evidence="9">
    <location>
        <begin position="241"/>
        <end position="259"/>
    </location>
</feature>
<feature type="transmembrane region" description="Helical" evidence="9">
    <location>
        <begin position="271"/>
        <end position="292"/>
    </location>
</feature>
<feature type="transmembrane region" description="Helical" evidence="9">
    <location>
        <begin position="187"/>
        <end position="209"/>
    </location>
</feature>
<evidence type="ECO:0000256" key="9">
    <source>
        <dbReference type="RuleBase" id="RU363032"/>
    </source>
</evidence>
<feature type="domain" description="ABC transmembrane type-1" evidence="12">
    <location>
        <begin position="97"/>
        <end position="327"/>
    </location>
</feature>
<evidence type="ECO:0000313" key="13">
    <source>
        <dbReference type="EMBL" id="MCB8880396.1"/>
    </source>
</evidence>
<dbReference type="PROSITE" id="PS50928">
    <property type="entry name" value="ABC_TM1"/>
    <property type="match status" value="1"/>
</dbReference>
<dbReference type="GO" id="GO:0006817">
    <property type="term" value="P:phosphate ion transport"/>
    <property type="evidence" value="ECO:0007669"/>
    <property type="project" value="UniProtKB-KW"/>
</dbReference>
<evidence type="ECO:0000256" key="4">
    <source>
        <dbReference type="ARBA" id="ARBA00022475"/>
    </source>
</evidence>
<reference evidence="13 14" key="1">
    <citation type="journal article" date="2021" name="Microorganisms">
        <title>Acidisoma silvae sp. nov. and Acidisomacellulosilytica sp. nov., Two Acidophilic Bacteria Isolated from Decaying Wood, Hydrolyzing Cellulose and Producing Poly-3-hydroxybutyrate.</title>
        <authorList>
            <person name="Mieszkin S."/>
            <person name="Pouder E."/>
            <person name="Uroz S."/>
            <person name="Simon-Colin C."/>
            <person name="Alain K."/>
        </authorList>
    </citation>
    <scope>NUCLEOTIDE SEQUENCE [LARGE SCALE GENOMIC DNA]</scope>
    <source>
        <strain evidence="13 14">HW T5.17</strain>
    </source>
</reference>
<dbReference type="SUPFAM" id="SSF161098">
    <property type="entry name" value="MetI-like"/>
    <property type="match status" value="1"/>
</dbReference>
<feature type="transmembrane region" description="Helical" evidence="9">
    <location>
        <begin position="312"/>
        <end position="331"/>
    </location>
</feature>
<keyword evidence="14" id="KW-1185">Reference proteome</keyword>
<evidence type="ECO:0000256" key="10">
    <source>
        <dbReference type="RuleBase" id="RU363054"/>
    </source>
</evidence>